<feature type="non-terminal residue" evidence="1">
    <location>
        <position position="76"/>
    </location>
</feature>
<reference evidence="1" key="1">
    <citation type="submission" date="2022-07" db="EMBL/GenBank/DDBJ databases">
        <title>Phylogenomic reconstructions and comparative analyses of Kickxellomycotina fungi.</title>
        <authorList>
            <person name="Reynolds N.K."/>
            <person name="Stajich J.E."/>
            <person name="Barry K."/>
            <person name="Grigoriev I.V."/>
            <person name="Crous P."/>
            <person name="Smith M.E."/>
        </authorList>
    </citation>
    <scope>NUCLEOTIDE SEQUENCE</scope>
    <source>
        <strain evidence="1">NRRL 1565</strain>
    </source>
</reference>
<evidence type="ECO:0000313" key="1">
    <source>
        <dbReference type="EMBL" id="KAJ2797750.1"/>
    </source>
</evidence>
<sequence>MPTLLSLGKYNKALAKQPHERTIDHAVRYMQSRDSNGKQIGIDWATPEDTSLDPDVFEYQYDIDSIFLITKTLEHV</sequence>
<keyword evidence="2" id="KW-1185">Reference proteome</keyword>
<evidence type="ECO:0000313" key="2">
    <source>
        <dbReference type="Proteomes" id="UP001140094"/>
    </source>
</evidence>
<gene>
    <name evidence="1" type="ORF">H4R20_005078</name>
</gene>
<accession>A0A9W8HUY8</accession>
<proteinExistence type="predicted"/>
<name>A0A9W8HUY8_9FUNG</name>
<dbReference type="EMBL" id="JANBUO010001554">
    <property type="protein sequence ID" value="KAJ2797750.1"/>
    <property type="molecule type" value="Genomic_DNA"/>
</dbReference>
<dbReference type="AlphaFoldDB" id="A0A9W8HUY8"/>
<protein>
    <submittedName>
        <fullName evidence="1">Uncharacterized protein</fullName>
    </submittedName>
</protein>
<dbReference type="Proteomes" id="UP001140094">
    <property type="component" value="Unassembled WGS sequence"/>
</dbReference>
<organism evidence="1 2">
    <name type="scientific">Coemansia guatemalensis</name>
    <dbReference type="NCBI Taxonomy" id="2761395"/>
    <lineage>
        <taxon>Eukaryota</taxon>
        <taxon>Fungi</taxon>
        <taxon>Fungi incertae sedis</taxon>
        <taxon>Zoopagomycota</taxon>
        <taxon>Kickxellomycotina</taxon>
        <taxon>Kickxellomycetes</taxon>
        <taxon>Kickxellales</taxon>
        <taxon>Kickxellaceae</taxon>
        <taxon>Coemansia</taxon>
    </lineage>
</organism>
<comment type="caution">
    <text evidence="1">The sequence shown here is derived from an EMBL/GenBank/DDBJ whole genome shotgun (WGS) entry which is preliminary data.</text>
</comment>